<dbReference type="EMBL" id="JACDTQ010004046">
    <property type="protein sequence ID" value="KAF5911097.1"/>
    <property type="molecule type" value="Genomic_DNA"/>
</dbReference>
<gene>
    <name evidence="1" type="ORF">HPG69_001062</name>
</gene>
<sequence>MDFPTSAAAFYSFLLKFRCFHNGSEEVDCNLIKPDIMQQFWTSLHLVSEEVSSGEVGSENKQTNKHKVVTTIKNC</sequence>
<keyword evidence="2" id="KW-1185">Reference proteome</keyword>
<organism evidence="1 2">
    <name type="scientific">Diceros bicornis minor</name>
    <name type="common">South-central black rhinoceros</name>
    <dbReference type="NCBI Taxonomy" id="77932"/>
    <lineage>
        <taxon>Eukaryota</taxon>
        <taxon>Metazoa</taxon>
        <taxon>Chordata</taxon>
        <taxon>Craniata</taxon>
        <taxon>Vertebrata</taxon>
        <taxon>Euteleostomi</taxon>
        <taxon>Mammalia</taxon>
        <taxon>Eutheria</taxon>
        <taxon>Laurasiatheria</taxon>
        <taxon>Perissodactyla</taxon>
        <taxon>Rhinocerotidae</taxon>
        <taxon>Diceros</taxon>
    </lineage>
</organism>
<protein>
    <submittedName>
        <fullName evidence="1">Uncharacterized protein</fullName>
    </submittedName>
</protein>
<proteinExistence type="predicted"/>
<comment type="caution">
    <text evidence="1">The sequence shown here is derived from an EMBL/GenBank/DDBJ whole genome shotgun (WGS) entry which is preliminary data.</text>
</comment>
<evidence type="ECO:0000313" key="2">
    <source>
        <dbReference type="Proteomes" id="UP000551758"/>
    </source>
</evidence>
<name>A0A7J7E5U0_DICBM</name>
<evidence type="ECO:0000313" key="1">
    <source>
        <dbReference type="EMBL" id="KAF5911097.1"/>
    </source>
</evidence>
<dbReference type="Proteomes" id="UP000551758">
    <property type="component" value="Unassembled WGS sequence"/>
</dbReference>
<dbReference type="AlphaFoldDB" id="A0A7J7E5U0"/>
<reference evidence="1 2" key="1">
    <citation type="journal article" date="2020" name="Mol. Biol. Evol.">
        <title>Interspecific Gene Flow and the Evolution of Specialization in Black and White Rhinoceros.</title>
        <authorList>
            <person name="Moodley Y."/>
            <person name="Westbury M.V."/>
            <person name="Russo I.M."/>
            <person name="Gopalakrishnan S."/>
            <person name="Rakotoarivelo A."/>
            <person name="Olsen R.A."/>
            <person name="Prost S."/>
            <person name="Tunstall T."/>
            <person name="Ryder O.A."/>
            <person name="Dalen L."/>
            <person name="Bruford M.W."/>
        </authorList>
    </citation>
    <scope>NUCLEOTIDE SEQUENCE [LARGE SCALE GENOMIC DNA]</scope>
    <source>
        <strain evidence="1">SBR-YM</strain>
        <tissue evidence="1">Skin</tissue>
    </source>
</reference>
<accession>A0A7J7E5U0</accession>